<protein>
    <submittedName>
        <fullName evidence="4">3-mercaptopyruvate sulfurtransferase SseA</fullName>
    </submittedName>
</protein>
<sequence>MASGHMPNAVNTPWAKFFDPTNNFAFVDAQTAAKVFADAKVDVSGPVITTCGSGVTAAILGFMIERAGNPDWKLYDGSWHEWGQREDTPKRSAAAPKA</sequence>
<dbReference type="InterPro" id="IPR036873">
    <property type="entry name" value="Rhodanese-like_dom_sf"/>
</dbReference>
<dbReference type="InterPro" id="IPR045078">
    <property type="entry name" value="TST/MPST-like"/>
</dbReference>
<dbReference type="PANTHER" id="PTHR11364">
    <property type="entry name" value="THIOSULFATE SULFERTANSFERASE"/>
    <property type="match status" value="1"/>
</dbReference>
<comment type="caution">
    <text evidence="4">The sequence shown here is derived from an EMBL/GenBank/DDBJ whole genome shotgun (WGS) entry which is preliminary data.</text>
</comment>
<evidence type="ECO:0000256" key="1">
    <source>
        <dbReference type="ARBA" id="ARBA00022679"/>
    </source>
</evidence>
<proteinExistence type="predicted"/>
<dbReference type="Gene3D" id="3.40.250.10">
    <property type="entry name" value="Rhodanese-like domain"/>
    <property type="match status" value="1"/>
</dbReference>
<keyword evidence="2" id="KW-0677">Repeat</keyword>
<dbReference type="Proteomes" id="UP001549321">
    <property type="component" value="Unassembled WGS sequence"/>
</dbReference>
<evidence type="ECO:0000313" key="5">
    <source>
        <dbReference type="Proteomes" id="UP001549321"/>
    </source>
</evidence>
<evidence type="ECO:0000313" key="4">
    <source>
        <dbReference type="EMBL" id="MET4636037.1"/>
    </source>
</evidence>
<keyword evidence="1" id="KW-0808">Transferase</keyword>
<name>A0ABV2R425_9HYPH</name>
<dbReference type="PANTHER" id="PTHR11364:SF27">
    <property type="entry name" value="SULFURTRANSFERASE"/>
    <property type="match status" value="1"/>
</dbReference>
<keyword evidence="5" id="KW-1185">Reference proteome</keyword>
<gene>
    <name evidence="4" type="ORF">ABIE08_003988</name>
</gene>
<organism evidence="4 5">
    <name type="scientific">Kaistia defluvii</name>
    <dbReference type="NCBI Taxonomy" id="410841"/>
    <lineage>
        <taxon>Bacteria</taxon>
        <taxon>Pseudomonadati</taxon>
        <taxon>Pseudomonadota</taxon>
        <taxon>Alphaproteobacteria</taxon>
        <taxon>Hyphomicrobiales</taxon>
        <taxon>Kaistiaceae</taxon>
        <taxon>Kaistia</taxon>
    </lineage>
</organism>
<accession>A0ABV2R425</accession>
<dbReference type="Pfam" id="PF00581">
    <property type="entry name" value="Rhodanese"/>
    <property type="match status" value="1"/>
</dbReference>
<dbReference type="PROSITE" id="PS50206">
    <property type="entry name" value="RHODANESE_3"/>
    <property type="match status" value="1"/>
</dbReference>
<evidence type="ECO:0000259" key="3">
    <source>
        <dbReference type="PROSITE" id="PS50206"/>
    </source>
</evidence>
<evidence type="ECO:0000256" key="2">
    <source>
        <dbReference type="ARBA" id="ARBA00022737"/>
    </source>
</evidence>
<feature type="domain" description="Rhodanese" evidence="3">
    <location>
        <begin position="2"/>
        <end position="91"/>
    </location>
</feature>
<dbReference type="RefSeq" id="WP_354553563.1">
    <property type="nucleotide sequence ID" value="NZ_JBEPSM010000003.1"/>
</dbReference>
<dbReference type="EMBL" id="JBEPSM010000003">
    <property type="protein sequence ID" value="MET4636037.1"/>
    <property type="molecule type" value="Genomic_DNA"/>
</dbReference>
<dbReference type="SUPFAM" id="SSF52821">
    <property type="entry name" value="Rhodanese/Cell cycle control phosphatase"/>
    <property type="match status" value="1"/>
</dbReference>
<dbReference type="CDD" id="cd01449">
    <property type="entry name" value="TST_Repeat_2"/>
    <property type="match status" value="1"/>
</dbReference>
<dbReference type="InterPro" id="IPR001763">
    <property type="entry name" value="Rhodanese-like_dom"/>
</dbReference>
<reference evidence="4 5" key="1">
    <citation type="submission" date="2024-06" db="EMBL/GenBank/DDBJ databases">
        <title>Sorghum-associated microbial communities from plants grown in Nebraska, USA.</title>
        <authorList>
            <person name="Schachtman D."/>
        </authorList>
    </citation>
    <scope>NUCLEOTIDE SEQUENCE [LARGE SCALE GENOMIC DNA]</scope>
    <source>
        <strain evidence="4 5">3207</strain>
    </source>
</reference>